<dbReference type="PANTHER" id="PTHR12526">
    <property type="entry name" value="GLYCOSYLTRANSFERASE"/>
    <property type="match status" value="1"/>
</dbReference>
<dbReference type="STRING" id="1796616.A4V09_19390"/>
<reference evidence="2" key="1">
    <citation type="submission" date="2017-04" db="EMBL/GenBank/DDBJ databases">
        <title>Complete Genome Sequences of Twelve Strains of a Stable Defined Moderately Diverse Mouse Microbiota 2 (sDMDMm2).</title>
        <authorList>
            <person name="Uchimura Y."/>
            <person name="Wyss M."/>
            <person name="Brugiroux S."/>
            <person name="Limenitakis J.P."/>
            <person name="Stecher B."/>
            <person name="McCoy K.D."/>
            <person name="Macpherson A.J."/>
        </authorList>
    </citation>
    <scope>NUCLEOTIDE SEQUENCE</scope>
    <source>
        <strain evidence="2">YL58</strain>
    </source>
</reference>
<name>A0A1C7IFA7_9FIRM</name>
<keyword evidence="3" id="KW-1185">Reference proteome</keyword>
<dbReference type="KEGG" id="byl:A4V09_19390"/>
<evidence type="ECO:0000259" key="1">
    <source>
        <dbReference type="Pfam" id="PF00534"/>
    </source>
</evidence>
<protein>
    <submittedName>
        <fullName evidence="2">Glycosyltransferase</fullName>
    </submittedName>
</protein>
<dbReference type="Proteomes" id="UP000092574">
    <property type="component" value="Chromosome"/>
</dbReference>
<dbReference type="EMBL" id="CP015405">
    <property type="protein sequence ID" value="ANU77718.1"/>
    <property type="molecule type" value="Genomic_DNA"/>
</dbReference>
<feature type="domain" description="Glycosyl transferase family 1" evidence="1">
    <location>
        <begin position="227"/>
        <end position="387"/>
    </location>
</feature>
<gene>
    <name evidence="2" type="ORF">A4V09_19390</name>
</gene>
<evidence type="ECO:0000313" key="3">
    <source>
        <dbReference type="Proteomes" id="UP000092574"/>
    </source>
</evidence>
<dbReference type="InterPro" id="IPR001296">
    <property type="entry name" value="Glyco_trans_1"/>
</dbReference>
<sequence>MRRSHKLKRIIIFSHGMEIGGAERALLGILECIDTEKYDISLFLMKHKGELMRYIPDNVRLLPEIPQYASLAVPITDIIKRRQFRIVLGRIHGKIAAKIRIKQLKVLGENDVALEYSHKYTRNKMPQINNLEYDLAISFLTPHYFVNEKVKAKKKAAWIHTDYTVVQVDVESQLKMWDKYDVIIAVSENVRRCFLKIFPSLINKVQVIENIMPMKYLIESTGAFTVEQEMINDGSIKLLSIGRFCPAKNFDKVPSICKKLRCIGLNVKWYLIGYGGDEKVIRQKIVENKMSDHVIILGKKENPYPYIKCCDLYVQPSRYEGKCVSVIEAQILNKPVIITDYPTAESQLVDGYDGVIVPMDFEACVQGIASVIKNKELQEILIRNTQEKDYSNVGKMKNIYQLLDS</sequence>
<accession>A0A1C7IFA7</accession>
<dbReference type="OrthoDB" id="9762705at2"/>
<organism evidence="2 3">
    <name type="scientific">Blautia pseudococcoides</name>
    <dbReference type="NCBI Taxonomy" id="1796616"/>
    <lineage>
        <taxon>Bacteria</taxon>
        <taxon>Bacillati</taxon>
        <taxon>Bacillota</taxon>
        <taxon>Clostridia</taxon>
        <taxon>Lachnospirales</taxon>
        <taxon>Lachnospiraceae</taxon>
        <taxon>Blautia</taxon>
    </lineage>
</organism>
<evidence type="ECO:0000313" key="2">
    <source>
        <dbReference type="EMBL" id="ANU77718.1"/>
    </source>
</evidence>
<dbReference type="CDD" id="cd03811">
    <property type="entry name" value="GT4_GT28_WabH-like"/>
    <property type="match status" value="1"/>
</dbReference>
<dbReference type="Gene3D" id="3.40.50.2000">
    <property type="entry name" value="Glycogen Phosphorylase B"/>
    <property type="match status" value="2"/>
</dbReference>
<dbReference type="AlphaFoldDB" id="A0A1C7IFA7"/>
<dbReference type="GO" id="GO:0016757">
    <property type="term" value="F:glycosyltransferase activity"/>
    <property type="evidence" value="ECO:0007669"/>
    <property type="project" value="InterPro"/>
</dbReference>
<proteinExistence type="predicted"/>
<dbReference type="SUPFAM" id="SSF53756">
    <property type="entry name" value="UDP-Glycosyltransferase/glycogen phosphorylase"/>
    <property type="match status" value="1"/>
</dbReference>
<dbReference type="Pfam" id="PF00534">
    <property type="entry name" value="Glycos_transf_1"/>
    <property type="match status" value="1"/>
</dbReference>